<proteinExistence type="predicted"/>
<gene>
    <name evidence="2" type="ORF">Pcinc_009766</name>
</gene>
<evidence type="ECO:0000313" key="2">
    <source>
        <dbReference type="EMBL" id="KAK3886057.1"/>
    </source>
</evidence>
<sequence>MSVHLTIKYFTTRITYTCEECIKKKADQYQAWSNWFQDLGVSDDSPNDEVNNQNTVKTEPPNKASDNQISTNKLVESIEELHAEMPILAQKVTADSEQKLYLHVLHSTNKPSQQTTYIHKTES</sequence>
<keyword evidence="3" id="KW-1185">Reference proteome</keyword>
<name>A0AAE1KW44_PETCI</name>
<evidence type="ECO:0000313" key="3">
    <source>
        <dbReference type="Proteomes" id="UP001286313"/>
    </source>
</evidence>
<dbReference type="AlphaFoldDB" id="A0AAE1KW44"/>
<reference evidence="2" key="1">
    <citation type="submission" date="2023-10" db="EMBL/GenBank/DDBJ databases">
        <title>Genome assemblies of two species of porcelain crab, Petrolisthes cinctipes and Petrolisthes manimaculis (Anomura: Porcellanidae).</title>
        <authorList>
            <person name="Angst P."/>
        </authorList>
    </citation>
    <scope>NUCLEOTIDE SEQUENCE</scope>
    <source>
        <strain evidence="2">PB745_01</strain>
        <tissue evidence="2">Gill</tissue>
    </source>
</reference>
<feature type="region of interest" description="Disordered" evidence="1">
    <location>
        <begin position="42"/>
        <end position="69"/>
    </location>
</feature>
<accession>A0AAE1KW44</accession>
<feature type="compositionally biased region" description="Polar residues" evidence="1">
    <location>
        <begin position="48"/>
        <end position="57"/>
    </location>
</feature>
<organism evidence="2 3">
    <name type="scientific">Petrolisthes cinctipes</name>
    <name type="common">Flat porcelain crab</name>
    <dbReference type="NCBI Taxonomy" id="88211"/>
    <lineage>
        <taxon>Eukaryota</taxon>
        <taxon>Metazoa</taxon>
        <taxon>Ecdysozoa</taxon>
        <taxon>Arthropoda</taxon>
        <taxon>Crustacea</taxon>
        <taxon>Multicrustacea</taxon>
        <taxon>Malacostraca</taxon>
        <taxon>Eumalacostraca</taxon>
        <taxon>Eucarida</taxon>
        <taxon>Decapoda</taxon>
        <taxon>Pleocyemata</taxon>
        <taxon>Anomura</taxon>
        <taxon>Galatheoidea</taxon>
        <taxon>Porcellanidae</taxon>
        <taxon>Petrolisthes</taxon>
    </lineage>
</organism>
<dbReference type="EMBL" id="JAWQEG010000736">
    <property type="protein sequence ID" value="KAK3886057.1"/>
    <property type="molecule type" value="Genomic_DNA"/>
</dbReference>
<evidence type="ECO:0000256" key="1">
    <source>
        <dbReference type="SAM" id="MobiDB-lite"/>
    </source>
</evidence>
<dbReference type="Proteomes" id="UP001286313">
    <property type="component" value="Unassembled WGS sequence"/>
</dbReference>
<comment type="caution">
    <text evidence="2">The sequence shown here is derived from an EMBL/GenBank/DDBJ whole genome shotgun (WGS) entry which is preliminary data.</text>
</comment>
<protein>
    <submittedName>
        <fullName evidence="2">Uncharacterized protein</fullName>
    </submittedName>
</protein>